<evidence type="ECO:0000256" key="9">
    <source>
        <dbReference type="RuleBase" id="RU369079"/>
    </source>
</evidence>
<dbReference type="PANTHER" id="PTHR35011">
    <property type="entry name" value="2,3-DIKETO-L-GULONATE TRAP TRANSPORTER SMALL PERMEASE PROTEIN YIAM"/>
    <property type="match status" value="1"/>
</dbReference>
<dbReference type="EMBL" id="JPUA01000034">
    <property type="protein sequence ID" value="OWV28838.1"/>
    <property type="molecule type" value="Genomic_DNA"/>
</dbReference>
<name>A0A246RXF5_9GAMM</name>
<dbReference type="Pfam" id="PF04290">
    <property type="entry name" value="DctQ"/>
    <property type="match status" value="1"/>
</dbReference>
<sequence>MKRAMDYVLGTAVFLILLIIVVSVTWQVLSRYVLGTPSTVTSEIARLLFMWLALLGGAYTFGQARHLAIDILPLALNGRSRQLLNTLILLIVAGFAFFVMVWGGWQMVSRTLASGQITPTLRLPMGYVYGPIPVSGLIIIFYCFIFLGRVWLNPKSEGGFTIDPQQAPAPQERD</sequence>
<organism evidence="11 12">
    <name type="scientific">Halomonas campaniensis</name>
    <dbReference type="NCBI Taxonomy" id="213554"/>
    <lineage>
        <taxon>Bacteria</taxon>
        <taxon>Pseudomonadati</taxon>
        <taxon>Pseudomonadota</taxon>
        <taxon>Gammaproteobacteria</taxon>
        <taxon>Oceanospirillales</taxon>
        <taxon>Halomonadaceae</taxon>
        <taxon>Halomonas</taxon>
    </lineage>
</organism>
<feature type="transmembrane region" description="Helical" evidence="9">
    <location>
        <begin position="125"/>
        <end position="147"/>
    </location>
</feature>
<evidence type="ECO:0000256" key="8">
    <source>
        <dbReference type="ARBA" id="ARBA00038436"/>
    </source>
</evidence>
<evidence type="ECO:0000256" key="3">
    <source>
        <dbReference type="ARBA" id="ARBA00022475"/>
    </source>
</evidence>
<dbReference type="RefSeq" id="WP_088700836.1">
    <property type="nucleotide sequence ID" value="NZ_JPUA01000034.1"/>
</dbReference>
<dbReference type="Proteomes" id="UP000197334">
    <property type="component" value="Unassembled WGS sequence"/>
</dbReference>
<comment type="caution">
    <text evidence="11">The sequence shown here is derived from an EMBL/GenBank/DDBJ whole genome shotgun (WGS) entry which is preliminary data.</text>
</comment>
<dbReference type="OrthoDB" id="2085311at2"/>
<accession>A0A246RXF5</accession>
<evidence type="ECO:0000256" key="1">
    <source>
        <dbReference type="ARBA" id="ARBA00004429"/>
    </source>
</evidence>
<dbReference type="GO" id="GO:0005886">
    <property type="term" value="C:plasma membrane"/>
    <property type="evidence" value="ECO:0007669"/>
    <property type="project" value="UniProtKB-SubCell"/>
</dbReference>
<feature type="transmembrane region" description="Helical" evidence="9">
    <location>
        <begin position="44"/>
        <end position="62"/>
    </location>
</feature>
<evidence type="ECO:0000256" key="4">
    <source>
        <dbReference type="ARBA" id="ARBA00022519"/>
    </source>
</evidence>
<keyword evidence="6 9" id="KW-1133">Transmembrane helix</keyword>
<evidence type="ECO:0000256" key="5">
    <source>
        <dbReference type="ARBA" id="ARBA00022692"/>
    </source>
</evidence>
<keyword evidence="5 9" id="KW-0812">Transmembrane</keyword>
<dbReference type="AlphaFoldDB" id="A0A246RXF5"/>
<evidence type="ECO:0000256" key="6">
    <source>
        <dbReference type="ARBA" id="ARBA00022989"/>
    </source>
</evidence>
<comment type="function">
    <text evidence="9">Part of the tripartite ATP-independent periplasmic (TRAP) transport system.</text>
</comment>
<comment type="subunit">
    <text evidence="9">The complex comprises the extracytoplasmic solute receptor protein and the two transmembrane proteins.</text>
</comment>
<keyword evidence="2 9" id="KW-0813">Transport</keyword>
<feature type="transmembrane region" description="Helical" evidence="9">
    <location>
        <begin position="7"/>
        <end position="29"/>
    </location>
</feature>
<evidence type="ECO:0000313" key="11">
    <source>
        <dbReference type="EMBL" id="OWV28838.1"/>
    </source>
</evidence>
<evidence type="ECO:0000313" key="12">
    <source>
        <dbReference type="Proteomes" id="UP000197334"/>
    </source>
</evidence>
<keyword evidence="4 9" id="KW-0997">Cell inner membrane</keyword>
<keyword evidence="3" id="KW-1003">Cell membrane</keyword>
<comment type="subcellular location">
    <subcellularLocation>
        <location evidence="1 9">Cell inner membrane</location>
        <topology evidence="1 9">Multi-pass membrane protein</topology>
    </subcellularLocation>
</comment>
<keyword evidence="7 9" id="KW-0472">Membrane</keyword>
<dbReference type="GO" id="GO:0015740">
    <property type="term" value="P:C4-dicarboxylate transport"/>
    <property type="evidence" value="ECO:0007669"/>
    <property type="project" value="TreeGrafter"/>
</dbReference>
<protein>
    <recommendedName>
        <fullName evidence="9">TRAP transporter small permease protein</fullName>
    </recommendedName>
</protein>
<dbReference type="InterPro" id="IPR007387">
    <property type="entry name" value="TRAP_DctQ"/>
</dbReference>
<dbReference type="GO" id="GO:0022857">
    <property type="term" value="F:transmembrane transporter activity"/>
    <property type="evidence" value="ECO:0007669"/>
    <property type="project" value="UniProtKB-UniRule"/>
</dbReference>
<comment type="similarity">
    <text evidence="8 9">Belongs to the TRAP transporter small permease family.</text>
</comment>
<feature type="transmembrane region" description="Helical" evidence="9">
    <location>
        <begin position="83"/>
        <end position="105"/>
    </location>
</feature>
<reference evidence="11 12" key="1">
    <citation type="submission" date="2014-08" db="EMBL/GenBank/DDBJ databases">
        <title>Draft genome sequence of a novel L-asparaginase producing marine bacterium, Halomonas campaniensis.</title>
        <authorList>
            <person name="Sundarakrishnan B."/>
            <person name="Moushumi Priya A."/>
            <person name="Raman G."/>
            <person name="Sakthivel N."/>
            <person name="Park S."/>
            <person name="Jayachandran S."/>
        </authorList>
    </citation>
    <scope>NUCLEOTIDE SEQUENCE [LARGE SCALE GENOMIC DNA]</scope>
    <source>
        <strain evidence="11 12">SK03</strain>
    </source>
</reference>
<proteinExistence type="inferred from homology"/>
<feature type="domain" description="Tripartite ATP-independent periplasmic transporters DctQ component" evidence="10">
    <location>
        <begin position="20"/>
        <end position="151"/>
    </location>
</feature>
<evidence type="ECO:0000256" key="7">
    <source>
        <dbReference type="ARBA" id="ARBA00023136"/>
    </source>
</evidence>
<dbReference type="PANTHER" id="PTHR35011:SF2">
    <property type="entry name" value="2,3-DIKETO-L-GULONATE TRAP TRANSPORTER SMALL PERMEASE PROTEIN YIAM"/>
    <property type="match status" value="1"/>
</dbReference>
<gene>
    <name evidence="11" type="ORF">JI62_14435</name>
</gene>
<dbReference type="InterPro" id="IPR055348">
    <property type="entry name" value="DctQ"/>
</dbReference>
<evidence type="ECO:0000259" key="10">
    <source>
        <dbReference type="Pfam" id="PF04290"/>
    </source>
</evidence>
<keyword evidence="12" id="KW-1185">Reference proteome</keyword>
<evidence type="ECO:0000256" key="2">
    <source>
        <dbReference type="ARBA" id="ARBA00022448"/>
    </source>
</evidence>